<keyword evidence="3" id="KW-1185">Reference proteome</keyword>
<dbReference type="Proteomes" id="UP000011529">
    <property type="component" value="Unassembled WGS sequence"/>
</dbReference>
<dbReference type="AlphaFoldDB" id="M2AIZ6"/>
<feature type="compositionally biased region" description="Basic and acidic residues" evidence="1">
    <location>
        <begin position="34"/>
        <end position="46"/>
    </location>
</feature>
<evidence type="ECO:0000313" key="2">
    <source>
        <dbReference type="EMBL" id="EMB17110.1"/>
    </source>
</evidence>
<reference evidence="2" key="1">
    <citation type="submission" date="2012-11" db="EMBL/GenBank/DDBJ databases">
        <title>Permanent draft genomes of Rhodopirellula europaea strain SH398 and 6C.</title>
        <authorList>
            <person name="Richter M."/>
            <person name="Richter-Heitmann T."/>
            <person name="Frank C."/>
            <person name="Harder J."/>
            <person name="Glockner F.O."/>
        </authorList>
    </citation>
    <scope>NUCLEOTIDE SEQUENCE</scope>
    <source>
        <strain evidence="2">6C</strain>
    </source>
</reference>
<evidence type="ECO:0000256" key="1">
    <source>
        <dbReference type="SAM" id="MobiDB-lite"/>
    </source>
</evidence>
<accession>M2AIZ6</accession>
<feature type="region of interest" description="Disordered" evidence="1">
    <location>
        <begin position="34"/>
        <end position="76"/>
    </location>
</feature>
<dbReference type="PATRIC" id="fig|1263867.3.peg.2290"/>
<protein>
    <submittedName>
        <fullName evidence="2">Uncharacterized protein</fullName>
    </submittedName>
</protein>
<name>M2AIZ6_9BACT</name>
<evidence type="ECO:0000313" key="3">
    <source>
        <dbReference type="Proteomes" id="UP000011529"/>
    </source>
</evidence>
<gene>
    <name evidence="2" type="ORF">RE6C_02157</name>
</gene>
<comment type="caution">
    <text evidence="2">The sequence shown here is derived from an EMBL/GenBank/DDBJ whole genome shotgun (WGS) entry which is preliminary data.</text>
</comment>
<sequence>MPRRIEIDVNGSPERWPNTLQTLQLPKGMLCFGRMHDRHSNSRADDSNQPTSTLPHRETIQKKPATTESNRGGRAN</sequence>
<reference evidence="2" key="2">
    <citation type="journal article" date="2013" name="Mar. Genomics">
        <title>Expression of sulfatases in Rhodopirellula baltica and the diversity of sulfatases in the genus Rhodopirellula.</title>
        <authorList>
            <person name="Wegner C.E."/>
            <person name="Richter-Heitmann T."/>
            <person name="Klindworth A."/>
            <person name="Klockow C."/>
            <person name="Richter M."/>
            <person name="Achstetter T."/>
            <person name="Glockner F.O."/>
            <person name="Harder J."/>
        </authorList>
    </citation>
    <scope>NUCLEOTIDE SEQUENCE [LARGE SCALE GENOMIC DNA]</scope>
    <source>
        <strain evidence="2">6C</strain>
    </source>
</reference>
<organism evidence="2 3">
    <name type="scientific">Rhodopirellula europaea 6C</name>
    <dbReference type="NCBI Taxonomy" id="1263867"/>
    <lineage>
        <taxon>Bacteria</taxon>
        <taxon>Pseudomonadati</taxon>
        <taxon>Planctomycetota</taxon>
        <taxon>Planctomycetia</taxon>
        <taxon>Pirellulales</taxon>
        <taxon>Pirellulaceae</taxon>
        <taxon>Rhodopirellula</taxon>
    </lineage>
</organism>
<dbReference type="EMBL" id="ANMO01000107">
    <property type="protein sequence ID" value="EMB17110.1"/>
    <property type="molecule type" value="Genomic_DNA"/>
</dbReference>
<proteinExistence type="predicted"/>